<keyword evidence="4" id="KW-0378">Hydrolase</keyword>
<organism evidence="10 11">
    <name type="scientific">gamma proteobacterium HTCC2207</name>
    <dbReference type="NCBI Taxonomy" id="314287"/>
    <lineage>
        <taxon>Bacteria</taxon>
        <taxon>Pseudomonadati</taxon>
        <taxon>Pseudomonadota</taxon>
        <taxon>Gammaproteobacteria</taxon>
        <taxon>Cellvibrionales</taxon>
        <taxon>Porticoccaceae</taxon>
        <taxon>SAR92 clade</taxon>
    </lineage>
</organism>
<gene>
    <name evidence="10" type="ORF">GB2207_07292</name>
</gene>
<dbReference type="AlphaFoldDB" id="Q1YP63"/>
<name>Q1YP63_9GAMM</name>
<keyword evidence="3" id="KW-0645">Protease</keyword>
<evidence type="ECO:0000256" key="8">
    <source>
        <dbReference type="SAM" id="Phobius"/>
    </source>
</evidence>
<dbReference type="GO" id="GO:0008236">
    <property type="term" value="F:serine-type peptidase activity"/>
    <property type="evidence" value="ECO:0007669"/>
    <property type="project" value="UniProtKB-KW"/>
</dbReference>
<dbReference type="EMBL" id="AAPI01000012">
    <property type="protein sequence ID" value="EAS45983.1"/>
    <property type="molecule type" value="Genomic_DNA"/>
</dbReference>
<evidence type="ECO:0000256" key="4">
    <source>
        <dbReference type="ARBA" id="ARBA00022801"/>
    </source>
</evidence>
<dbReference type="eggNOG" id="COG0616">
    <property type="taxonomic scope" value="Bacteria"/>
</dbReference>
<dbReference type="InterPro" id="IPR004635">
    <property type="entry name" value="Pept_S49_SppA"/>
</dbReference>
<dbReference type="InterPro" id="IPR047217">
    <property type="entry name" value="S49_SppA_67K_type_N"/>
</dbReference>
<evidence type="ECO:0000256" key="5">
    <source>
        <dbReference type="ARBA" id="ARBA00022825"/>
    </source>
</evidence>
<dbReference type="InterPro" id="IPR029045">
    <property type="entry name" value="ClpP/crotonase-like_dom_sf"/>
</dbReference>
<keyword evidence="8" id="KW-1133">Transmembrane helix</keyword>
<comment type="caution">
    <text evidence="10">The sequence shown here is derived from an EMBL/GenBank/DDBJ whole genome shotgun (WGS) entry which is preliminary data.</text>
</comment>
<dbReference type="InterPro" id="IPR004634">
    <property type="entry name" value="Pept_S49_pIV"/>
</dbReference>
<dbReference type="STRING" id="314287.GB2207_07292"/>
<comment type="subcellular location">
    <subcellularLocation>
        <location evidence="1">Membrane</location>
    </subcellularLocation>
</comment>
<keyword evidence="5" id="KW-0720">Serine protease</keyword>
<dbReference type="NCBIfam" id="TIGR00706">
    <property type="entry name" value="SppA_dom"/>
    <property type="match status" value="1"/>
</dbReference>
<dbReference type="PIRSF" id="PIRSF001217">
    <property type="entry name" value="Protease_4_SppA"/>
    <property type="match status" value="1"/>
</dbReference>
<dbReference type="PANTHER" id="PTHR33209">
    <property type="entry name" value="PROTEASE 4"/>
    <property type="match status" value="1"/>
</dbReference>
<dbReference type="InterPro" id="IPR047272">
    <property type="entry name" value="S49_SppA_C"/>
</dbReference>
<dbReference type="Gene3D" id="3.90.226.10">
    <property type="entry name" value="2-enoyl-CoA Hydratase, Chain A, domain 1"/>
    <property type="match status" value="3"/>
</dbReference>
<dbReference type="Pfam" id="PF01343">
    <property type="entry name" value="Peptidase_S49"/>
    <property type="match status" value="2"/>
</dbReference>
<evidence type="ECO:0000256" key="3">
    <source>
        <dbReference type="ARBA" id="ARBA00022670"/>
    </source>
</evidence>
<dbReference type="InterPro" id="IPR002142">
    <property type="entry name" value="Peptidase_S49"/>
</dbReference>
<evidence type="ECO:0000313" key="11">
    <source>
        <dbReference type="Proteomes" id="UP000005555"/>
    </source>
</evidence>
<protein>
    <submittedName>
        <fullName evidence="10">Signal peptide peptidase SppA</fullName>
    </submittedName>
</protein>
<dbReference type="GO" id="GO:0016020">
    <property type="term" value="C:membrane"/>
    <property type="evidence" value="ECO:0007669"/>
    <property type="project" value="UniProtKB-SubCell"/>
</dbReference>
<evidence type="ECO:0000313" key="10">
    <source>
        <dbReference type="EMBL" id="EAS45983.1"/>
    </source>
</evidence>
<keyword evidence="8" id="KW-0812">Transmembrane</keyword>
<evidence type="ECO:0000259" key="9">
    <source>
        <dbReference type="Pfam" id="PF01343"/>
    </source>
</evidence>
<dbReference type="Gene3D" id="6.20.330.10">
    <property type="match status" value="1"/>
</dbReference>
<accession>Q1YP63</accession>
<dbReference type="OrthoDB" id="9764363at2"/>
<dbReference type="Proteomes" id="UP000005555">
    <property type="component" value="Unassembled WGS sequence"/>
</dbReference>
<evidence type="ECO:0000256" key="7">
    <source>
        <dbReference type="PIRSR" id="PIRSR001217-1"/>
    </source>
</evidence>
<dbReference type="PANTHER" id="PTHR33209:SF1">
    <property type="entry name" value="PEPTIDASE S49 DOMAIN-CONTAINING PROTEIN"/>
    <property type="match status" value="1"/>
</dbReference>
<sequence length="616" mass="67107">MSEKKPGFIRKFFRFIGNVVSAIRYMISLVVVLFFIAVVAGMFVDDIQPMPERGVLYLAPSGTLVDQRSYIDPVSEIFSPPGQRDAETLVRDMVQALDHAQYDERITHVLLDTDYISGGSIAKLEEISAALQRFKQSGKPIIAIGDNFSQSQYFLAAHADEIIMNPLGSVMLTGFGSYSSYYKEALDKLKINVHIFRVGKYKSAVEPFLGTGMSEEARADRRDLLDSLWQFYTSRVEQLRGLPKGALNDLANNMHLKLAEENGDIAALALQQGLVDRIATRSETKAHLLQILPHSNGDFDSVPMAAYLNHMKLSSLKNVNKGRPEIAVVVASGSIIDGNQPEGTIGGDTLAEMFSAIEDEDQVKAVVLRVDSPGGSAFASDVIRDSIASLRKKNIPVVISMGSYAASGGYWIATESDKILALSTTITGSIGVFGVIPTFEDSLSAMGIYSDGVGTTNIAGMMQLSRAMTPEAEMIMQSGVEHVYGRFLTLVADARESTPSAIHKIAQGRVWTGKKALELGLIDELGDLNDAIAIAATLAGVGDYKVNYRRKPLSFMEQVMMEISGNVNAAVSAMGLQSWLPRSLQHQLASVLKPLQFIDNLSDPNHVYLYCESCPL</sequence>
<feature type="transmembrane region" description="Helical" evidence="8">
    <location>
        <begin position="22"/>
        <end position="44"/>
    </location>
</feature>
<dbReference type="NCBIfam" id="TIGR00705">
    <property type="entry name" value="SppA_67K"/>
    <property type="match status" value="1"/>
</dbReference>
<feature type="domain" description="Peptidase S49" evidence="9">
    <location>
        <begin position="390"/>
        <end position="541"/>
    </location>
</feature>
<evidence type="ECO:0000256" key="1">
    <source>
        <dbReference type="ARBA" id="ARBA00004370"/>
    </source>
</evidence>
<dbReference type="CDD" id="cd07023">
    <property type="entry name" value="S49_Sppa_N_C"/>
    <property type="match status" value="1"/>
</dbReference>
<dbReference type="SUPFAM" id="SSF52096">
    <property type="entry name" value="ClpP/crotonase"/>
    <property type="match status" value="2"/>
</dbReference>
<dbReference type="HOGENOM" id="CLU_008856_1_1_6"/>
<feature type="active site" description="Proton donor/acceptor" evidence="7">
    <location>
        <position position="202"/>
    </location>
</feature>
<feature type="domain" description="Peptidase S49" evidence="9">
    <location>
        <begin position="134"/>
        <end position="286"/>
    </location>
</feature>
<feature type="active site" description="Nucleophile" evidence="7">
    <location>
        <position position="407"/>
    </location>
</feature>
<comment type="similarity">
    <text evidence="2">Belongs to the peptidase S49 family.</text>
</comment>
<evidence type="ECO:0000256" key="2">
    <source>
        <dbReference type="ARBA" id="ARBA00008683"/>
    </source>
</evidence>
<keyword evidence="6 8" id="KW-0472">Membrane</keyword>
<proteinExistence type="inferred from homology"/>
<reference evidence="10 11" key="1">
    <citation type="submission" date="2006-03" db="EMBL/GenBank/DDBJ databases">
        <authorList>
            <person name="Giovannoni S.J."/>
            <person name="Cho J.-C."/>
            <person name="Ferriera S."/>
            <person name="Johnson J."/>
            <person name="Kravitz S."/>
            <person name="Halpern A."/>
            <person name="Remington K."/>
            <person name="Beeson K."/>
            <person name="Tran B."/>
            <person name="Rogers Y.-H."/>
            <person name="Friedman R."/>
            <person name="Venter J.C."/>
        </authorList>
    </citation>
    <scope>NUCLEOTIDE SEQUENCE [LARGE SCALE GENOMIC DNA]</scope>
    <source>
        <strain evidence="10 11">HTCC2207</strain>
    </source>
</reference>
<evidence type="ECO:0000256" key="6">
    <source>
        <dbReference type="ARBA" id="ARBA00023136"/>
    </source>
</evidence>
<dbReference type="CDD" id="cd07018">
    <property type="entry name" value="S49_SppA_67K_type"/>
    <property type="match status" value="1"/>
</dbReference>
<dbReference type="GO" id="GO:0006465">
    <property type="term" value="P:signal peptide processing"/>
    <property type="evidence" value="ECO:0007669"/>
    <property type="project" value="InterPro"/>
</dbReference>
<keyword evidence="11" id="KW-1185">Reference proteome</keyword>